<dbReference type="Gene3D" id="1.20.1560.10">
    <property type="entry name" value="ABC transporter type 1, transmembrane domain"/>
    <property type="match status" value="1"/>
</dbReference>
<dbReference type="RefSeq" id="WP_375732928.1">
    <property type="nucleotide sequence ID" value="NZ_JBCGDC010000005.1"/>
</dbReference>
<dbReference type="SMART" id="SM00382">
    <property type="entry name" value="AAA"/>
    <property type="match status" value="1"/>
</dbReference>
<feature type="domain" description="ABC transmembrane type-1" evidence="9">
    <location>
        <begin position="23"/>
        <end position="302"/>
    </location>
</feature>
<evidence type="ECO:0000256" key="7">
    <source>
        <dbReference type="SAM" id="Phobius"/>
    </source>
</evidence>
<dbReference type="Pfam" id="PF00005">
    <property type="entry name" value="ABC_tran"/>
    <property type="match status" value="1"/>
</dbReference>
<dbReference type="Proteomes" id="UP001582793">
    <property type="component" value="Unassembled WGS sequence"/>
</dbReference>
<feature type="domain" description="ABC transporter" evidence="8">
    <location>
        <begin position="340"/>
        <end position="589"/>
    </location>
</feature>
<sequence length="589" mass="61881">MSNRRPFDPRLLRRVPATRRHLAVLGLLGVGAAALVITQATALATVLAEAIHGRLDRTALAVFVVTVAARAGLVWAQGVVAARSAAAVKAALRVDLLDAVGRRGPGWLAGQRAGTIATLTGRGLDALDAYFTGYLPQLVLSVTVPIAVLARLTFADWSSALIVAVTLPLIPIFGALLGWQAQAATERQWRRLSRLGGHFLDMVAGLPTLRAFGRARAQVDVVRRMADGHRRATMSTLRIAFLSALVLELVATLSVALVAVPIGLRLLGGGLTLQTALLVLLLTPEAYLPLRAAGSRFHASMEGLTALDEALTLSTREKPGPGVTATPREAAATPAPGGAIRLESVTVDYGRTVALRDVSLTIRPGERIAVVGPSGAGKSTLLGLLLGFVTPTGGRVVTGADRWPATGDEPGLVLVDGAGPADVDLDAWRRRIAWVPQRAHLFAASLADNIRLGHPDAPADAVRRAVRAANLDDVVLGLPDGLDTLLGERGHGLSSGQRQRVALARAFLRVEFAGPEPLILLDEPTARLDGAAEAVVLDATRRLVAGRTALLVAHRPALLREADRVLRVDDGTVRELTPDRPAPDVVATA</sequence>
<comment type="caution">
    <text evidence="10">The sequence shown here is derived from an EMBL/GenBank/DDBJ whole genome shotgun (WGS) entry which is preliminary data.</text>
</comment>
<dbReference type="EMBL" id="JBCGDC010000005">
    <property type="protein sequence ID" value="MFB6392094.1"/>
    <property type="molecule type" value="Genomic_DNA"/>
</dbReference>
<name>A0ABV5CJC0_9ACTN</name>
<protein>
    <submittedName>
        <fullName evidence="10">Thiol reductant ABC exporter subunit CydD</fullName>
    </submittedName>
</protein>
<dbReference type="InterPro" id="IPR003439">
    <property type="entry name" value="ABC_transporter-like_ATP-bd"/>
</dbReference>
<dbReference type="InterPro" id="IPR039421">
    <property type="entry name" value="Type_1_exporter"/>
</dbReference>
<reference evidence="10 11" key="1">
    <citation type="submission" date="2024-04" db="EMBL/GenBank/DDBJ databases">
        <title>Polymorphospora sp. isolated from Baiyangdian Lake in Xiong'an New Area.</title>
        <authorList>
            <person name="Zhang X."/>
            <person name="Liu J."/>
        </authorList>
    </citation>
    <scope>NUCLEOTIDE SEQUENCE [LARGE SCALE GENOMIC DNA]</scope>
    <source>
        <strain evidence="10 11">2-325</strain>
    </source>
</reference>
<evidence type="ECO:0000256" key="6">
    <source>
        <dbReference type="ARBA" id="ARBA00023136"/>
    </source>
</evidence>
<proteinExistence type="predicted"/>
<dbReference type="InterPro" id="IPR036640">
    <property type="entry name" value="ABC1_TM_sf"/>
</dbReference>
<evidence type="ECO:0000259" key="9">
    <source>
        <dbReference type="PROSITE" id="PS50929"/>
    </source>
</evidence>
<dbReference type="SUPFAM" id="SSF52540">
    <property type="entry name" value="P-loop containing nucleoside triphosphate hydrolases"/>
    <property type="match status" value="1"/>
</dbReference>
<dbReference type="PROSITE" id="PS50929">
    <property type="entry name" value="ABC_TM1F"/>
    <property type="match status" value="1"/>
</dbReference>
<feature type="transmembrane region" description="Helical" evidence="7">
    <location>
        <begin position="58"/>
        <end position="76"/>
    </location>
</feature>
<keyword evidence="3" id="KW-0547">Nucleotide-binding</keyword>
<accession>A0ABV5CJC0</accession>
<dbReference type="Pfam" id="PF00664">
    <property type="entry name" value="ABC_membrane"/>
    <property type="match status" value="1"/>
</dbReference>
<comment type="subcellular location">
    <subcellularLocation>
        <location evidence="1">Cell membrane</location>
        <topology evidence="1">Multi-pass membrane protein</topology>
    </subcellularLocation>
</comment>
<keyword evidence="11" id="KW-1185">Reference proteome</keyword>
<dbReference type="CDD" id="cd18584">
    <property type="entry name" value="ABC_6TM_AarD_CydD"/>
    <property type="match status" value="1"/>
</dbReference>
<dbReference type="InterPro" id="IPR014216">
    <property type="entry name" value="ABC_transptr_CydD"/>
</dbReference>
<evidence type="ECO:0000313" key="10">
    <source>
        <dbReference type="EMBL" id="MFB6392094.1"/>
    </source>
</evidence>
<dbReference type="Gene3D" id="3.40.50.300">
    <property type="entry name" value="P-loop containing nucleotide triphosphate hydrolases"/>
    <property type="match status" value="1"/>
</dbReference>
<keyword evidence="5 7" id="KW-1133">Transmembrane helix</keyword>
<keyword evidence="2 7" id="KW-0812">Transmembrane</keyword>
<dbReference type="NCBIfam" id="TIGR02857">
    <property type="entry name" value="CydD"/>
    <property type="match status" value="1"/>
</dbReference>
<organism evidence="10 11">
    <name type="scientific">Polymorphospora lycopeni</name>
    <dbReference type="NCBI Taxonomy" id="3140240"/>
    <lineage>
        <taxon>Bacteria</taxon>
        <taxon>Bacillati</taxon>
        <taxon>Actinomycetota</taxon>
        <taxon>Actinomycetes</taxon>
        <taxon>Micromonosporales</taxon>
        <taxon>Micromonosporaceae</taxon>
        <taxon>Polymorphospora</taxon>
    </lineage>
</organism>
<evidence type="ECO:0000256" key="1">
    <source>
        <dbReference type="ARBA" id="ARBA00004651"/>
    </source>
</evidence>
<evidence type="ECO:0000256" key="4">
    <source>
        <dbReference type="ARBA" id="ARBA00022840"/>
    </source>
</evidence>
<evidence type="ECO:0000313" key="11">
    <source>
        <dbReference type="Proteomes" id="UP001582793"/>
    </source>
</evidence>
<keyword evidence="6 7" id="KW-0472">Membrane</keyword>
<dbReference type="PROSITE" id="PS00211">
    <property type="entry name" value="ABC_TRANSPORTER_1"/>
    <property type="match status" value="1"/>
</dbReference>
<evidence type="ECO:0000259" key="8">
    <source>
        <dbReference type="PROSITE" id="PS50893"/>
    </source>
</evidence>
<evidence type="ECO:0000256" key="2">
    <source>
        <dbReference type="ARBA" id="ARBA00022692"/>
    </source>
</evidence>
<feature type="transmembrane region" description="Helical" evidence="7">
    <location>
        <begin position="134"/>
        <end position="154"/>
    </location>
</feature>
<keyword evidence="4" id="KW-0067">ATP-binding</keyword>
<dbReference type="InterPro" id="IPR003593">
    <property type="entry name" value="AAA+_ATPase"/>
</dbReference>
<dbReference type="PANTHER" id="PTHR24221">
    <property type="entry name" value="ATP-BINDING CASSETTE SUB-FAMILY B"/>
    <property type="match status" value="1"/>
</dbReference>
<dbReference type="InterPro" id="IPR011527">
    <property type="entry name" value="ABC1_TM_dom"/>
</dbReference>
<dbReference type="PROSITE" id="PS50893">
    <property type="entry name" value="ABC_TRANSPORTER_2"/>
    <property type="match status" value="1"/>
</dbReference>
<feature type="transmembrane region" description="Helical" evidence="7">
    <location>
        <begin position="239"/>
        <end position="260"/>
    </location>
</feature>
<evidence type="ECO:0000256" key="5">
    <source>
        <dbReference type="ARBA" id="ARBA00022989"/>
    </source>
</evidence>
<feature type="transmembrane region" description="Helical" evidence="7">
    <location>
        <begin position="160"/>
        <end position="181"/>
    </location>
</feature>
<evidence type="ECO:0000256" key="3">
    <source>
        <dbReference type="ARBA" id="ARBA00022741"/>
    </source>
</evidence>
<dbReference type="InterPro" id="IPR027417">
    <property type="entry name" value="P-loop_NTPase"/>
</dbReference>
<dbReference type="PANTHER" id="PTHR24221:SF590">
    <property type="entry name" value="COMPONENT LINKED WITH THE ASSEMBLY OF CYTOCHROME' TRANSPORT TRANSMEMBRANE ATP-BINDING PROTEIN ABC TRANSPORTER CYDD-RELATED"/>
    <property type="match status" value="1"/>
</dbReference>
<dbReference type="InterPro" id="IPR017871">
    <property type="entry name" value="ABC_transporter-like_CS"/>
</dbReference>
<gene>
    <name evidence="10" type="primary">cydD</name>
    <name evidence="10" type="ORF">AAFH96_03105</name>
</gene>
<dbReference type="SUPFAM" id="SSF90123">
    <property type="entry name" value="ABC transporter transmembrane region"/>
    <property type="match status" value="1"/>
</dbReference>